<dbReference type="CDD" id="cd05930">
    <property type="entry name" value="A_NRPS"/>
    <property type="match status" value="1"/>
</dbReference>
<dbReference type="SMART" id="SM00823">
    <property type="entry name" value="PKS_PP"/>
    <property type="match status" value="1"/>
</dbReference>
<dbReference type="Pfam" id="PF00501">
    <property type="entry name" value="AMP-binding"/>
    <property type="match status" value="1"/>
</dbReference>
<evidence type="ECO:0000313" key="4">
    <source>
        <dbReference type="EMBL" id="GAA1415483.1"/>
    </source>
</evidence>
<keyword evidence="5" id="KW-1185">Reference proteome</keyword>
<dbReference type="NCBIfam" id="TIGR01733">
    <property type="entry name" value="AA-adenyl-dom"/>
    <property type="match status" value="1"/>
</dbReference>
<dbReference type="InterPro" id="IPR036736">
    <property type="entry name" value="ACP-like_sf"/>
</dbReference>
<dbReference type="Pfam" id="PF13193">
    <property type="entry name" value="AMP-binding_C"/>
    <property type="match status" value="1"/>
</dbReference>
<keyword evidence="2" id="KW-0597">Phosphoprotein</keyword>
<proteinExistence type="predicted"/>
<accession>A0ABP4JBX3</accession>
<dbReference type="InterPro" id="IPR045851">
    <property type="entry name" value="AMP-bd_C_sf"/>
</dbReference>
<dbReference type="Proteomes" id="UP001500973">
    <property type="component" value="Unassembled WGS sequence"/>
</dbReference>
<dbReference type="InterPro" id="IPR020845">
    <property type="entry name" value="AMP-binding_CS"/>
</dbReference>
<name>A0ABP4JBX3_9ACTN</name>
<dbReference type="InterPro" id="IPR025110">
    <property type="entry name" value="AMP-bd_C"/>
</dbReference>
<protein>
    <recommendedName>
        <fullName evidence="3">Carrier domain-containing protein</fullName>
    </recommendedName>
</protein>
<dbReference type="Gene3D" id="3.30.300.30">
    <property type="match status" value="1"/>
</dbReference>
<feature type="domain" description="Carrier" evidence="3">
    <location>
        <begin position="522"/>
        <end position="596"/>
    </location>
</feature>
<dbReference type="PROSITE" id="PS00012">
    <property type="entry name" value="PHOSPHOPANTETHEINE"/>
    <property type="match status" value="1"/>
</dbReference>
<evidence type="ECO:0000256" key="2">
    <source>
        <dbReference type="ARBA" id="ARBA00022553"/>
    </source>
</evidence>
<evidence type="ECO:0000259" key="3">
    <source>
        <dbReference type="PROSITE" id="PS50075"/>
    </source>
</evidence>
<dbReference type="PANTHER" id="PTHR45527">
    <property type="entry name" value="NONRIBOSOMAL PEPTIDE SYNTHETASE"/>
    <property type="match status" value="1"/>
</dbReference>
<dbReference type="Gene3D" id="1.10.1200.10">
    <property type="entry name" value="ACP-like"/>
    <property type="match status" value="1"/>
</dbReference>
<dbReference type="SUPFAM" id="SSF47336">
    <property type="entry name" value="ACP-like"/>
    <property type="match status" value="1"/>
</dbReference>
<gene>
    <name evidence="4" type="ORF">GCM10009601_05220</name>
</gene>
<evidence type="ECO:0000256" key="1">
    <source>
        <dbReference type="ARBA" id="ARBA00022450"/>
    </source>
</evidence>
<keyword evidence="1" id="KW-0596">Phosphopantetheine</keyword>
<dbReference type="InterPro" id="IPR000873">
    <property type="entry name" value="AMP-dep_synth/lig_dom"/>
</dbReference>
<comment type="caution">
    <text evidence="4">The sequence shown here is derived from an EMBL/GenBank/DDBJ whole genome shotgun (WGS) entry which is preliminary data.</text>
</comment>
<dbReference type="InterPro" id="IPR010071">
    <property type="entry name" value="AA_adenyl_dom"/>
</dbReference>
<dbReference type="EMBL" id="BAAAIZ010000006">
    <property type="protein sequence ID" value="GAA1415483.1"/>
    <property type="molecule type" value="Genomic_DNA"/>
</dbReference>
<dbReference type="Gene3D" id="3.40.50.980">
    <property type="match status" value="2"/>
</dbReference>
<evidence type="ECO:0000313" key="5">
    <source>
        <dbReference type="Proteomes" id="UP001500973"/>
    </source>
</evidence>
<dbReference type="InterPro" id="IPR020806">
    <property type="entry name" value="PKS_PP-bd"/>
</dbReference>
<dbReference type="RefSeq" id="WP_344009744.1">
    <property type="nucleotide sequence ID" value="NZ_BAAAIZ010000006.1"/>
</dbReference>
<reference evidence="5" key="1">
    <citation type="journal article" date="2019" name="Int. J. Syst. Evol. Microbiol.">
        <title>The Global Catalogue of Microorganisms (GCM) 10K type strain sequencing project: providing services to taxonomists for standard genome sequencing and annotation.</title>
        <authorList>
            <consortium name="The Broad Institute Genomics Platform"/>
            <consortium name="The Broad Institute Genome Sequencing Center for Infectious Disease"/>
            <person name="Wu L."/>
            <person name="Ma J."/>
        </authorList>
    </citation>
    <scope>NUCLEOTIDE SEQUENCE [LARGE SCALE GENOMIC DNA]</scope>
    <source>
        <strain evidence="5">JCM 11756</strain>
    </source>
</reference>
<dbReference type="Gene3D" id="2.30.38.10">
    <property type="entry name" value="Luciferase, Domain 3"/>
    <property type="match status" value="1"/>
</dbReference>
<dbReference type="PANTHER" id="PTHR45527:SF1">
    <property type="entry name" value="FATTY ACID SYNTHASE"/>
    <property type="match status" value="1"/>
</dbReference>
<dbReference type="PROSITE" id="PS50075">
    <property type="entry name" value="CARRIER"/>
    <property type="match status" value="1"/>
</dbReference>
<sequence>MNHVLFAHELLESQVARNPSALAVRDGEHTVTYAELDARANRLARHLLARGVGPDGIVAVALPRSAELIVALYAVLKAGAAYVPLDVDHPAARVAAVLDDARPAVLLTTGSYTPAATVERVALDDPETLRALEALPGDAVTADERGREVRAVDPAYVIHTSGSTGTPKGVVVPHGGLAAYLGWALEAYPGLAGTALLHSAVSFDLTVTTLFGPLSAGGSILVAELLDPDGVVGDTRADGPVTFLKVTPSHLAVLDALPPSALATVDLVVGGEQLLGEQLDAWRRRAPGAAVTNEYGPTEATVGCVTYRVDPKDELPGGPVPIGRPAPGVRVHVLDEQLRPVAEGATGELFVAGDQLALGYLNRPDLTEERFVSDPFGVPGARMYRTGDLVRMGSDGNLVFVGRRDQQVKIRSHRVEPGEVETALLADHRVAQVCVTPVSGPGGLHLVAHVVPEAGAAGERTDLAEGLRAYAASRLPSYLVPSAVVLVDRMPLTPQGKVDRAALVAALPSEPGPAESADAADDTMTATEKLLADLCAELLGVERVGPDDNFFSLGGNSLLGIQLSARARRNGLALTPTDVFRAGSVRAMASRAEGTTAPAPCADRS</sequence>
<dbReference type="InterPro" id="IPR009081">
    <property type="entry name" value="PP-bd_ACP"/>
</dbReference>
<dbReference type="InterPro" id="IPR006162">
    <property type="entry name" value="Ppantetheine_attach_site"/>
</dbReference>
<dbReference type="PROSITE" id="PS00455">
    <property type="entry name" value="AMP_BINDING"/>
    <property type="match status" value="1"/>
</dbReference>
<dbReference type="Pfam" id="PF00550">
    <property type="entry name" value="PP-binding"/>
    <property type="match status" value="1"/>
</dbReference>
<dbReference type="SUPFAM" id="SSF56801">
    <property type="entry name" value="Acetyl-CoA synthetase-like"/>
    <property type="match status" value="1"/>
</dbReference>
<organism evidence="4 5">
    <name type="scientific">Streptomyces thermospinosisporus</name>
    <dbReference type="NCBI Taxonomy" id="161482"/>
    <lineage>
        <taxon>Bacteria</taxon>
        <taxon>Bacillati</taxon>
        <taxon>Actinomycetota</taxon>
        <taxon>Actinomycetes</taxon>
        <taxon>Kitasatosporales</taxon>
        <taxon>Streptomycetaceae</taxon>
        <taxon>Streptomyces</taxon>
    </lineage>
</organism>